<sequence length="92" mass="10608">MVTNWPKNKYKKYNITFKARHIEGANNEIADSIARKQWDRFRKLVPNADQRPETVPTPFSGSNFQHEISKLLRASMAENTLATHNTGLTAFF</sequence>
<dbReference type="Proteomes" id="UP001186944">
    <property type="component" value="Unassembled WGS sequence"/>
</dbReference>
<keyword evidence="2" id="KW-1185">Reference proteome</keyword>
<reference evidence="1" key="1">
    <citation type="submission" date="2019-08" db="EMBL/GenBank/DDBJ databases">
        <title>The improved chromosome-level genome for the pearl oyster Pinctada fucata martensii using PacBio sequencing and Hi-C.</title>
        <authorList>
            <person name="Zheng Z."/>
        </authorList>
    </citation>
    <scope>NUCLEOTIDE SEQUENCE</scope>
    <source>
        <strain evidence="1">ZZ-2019</strain>
        <tissue evidence="1">Adductor muscle</tissue>
    </source>
</reference>
<dbReference type="AlphaFoldDB" id="A0AA89BSX5"/>
<evidence type="ECO:0000313" key="1">
    <source>
        <dbReference type="EMBL" id="KAK3089904.1"/>
    </source>
</evidence>
<accession>A0AA89BSX5</accession>
<dbReference type="EMBL" id="VSWD01000010">
    <property type="protein sequence ID" value="KAK3089904.1"/>
    <property type="molecule type" value="Genomic_DNA"/>
</dbReference>
<evidence type="ECO:0000313" key="2">
    <source>
        <dbReference type="Proteomes" id="UP001186944"/>
    </source>
</evidence>
<organism evidence="1 2">
    <name type="scientific">Pinctada imbricata</name>
    <name type="common">Atlantic pearl-oyster</name>
    <name type="synonym">Pinctada martensii</name>
    <dbReference type="NCBI Taxonomy" id="66713"/>
    <lineage>
        <taxon>Eukaryota</taxon>
        <taxon>Metazoa</taxon>
        <taxon>Spiralia</taxon>
        <taxon>Lophotrochozoa</taxon>
        <taxon>Mollusca</taxon>
        <taxon>Bivalvia</taxon>
        <taxon>Autobranchia</taxon>
        <taxon>Pteriomorphia</taxon>
        <taxon>Pterioida</taxon>
        <taxon>Pterioidea</taxon>
        <taxon>Pteriidae</taxon>
        <taxon>Pinctada</taxon>
    </lineage>
</organism>
<protein>
    <submittedName>
        <fullName evidence="1">Uncharacterized protein</fullName>
    </submittedName>
</protein>
<comment type="caution">
    <text evidence="1">The sequence shown here is derived from an EMBL/GenBank/DDBJ whole genome shotgun (WGS) entry which is preliminary data.</text>
</comment>
<name>A0AA89BSX5_PINIB</name>
<proteinExistence type="predicted"/>
<gene>
    <name evidence="1" type="ORF">FSP39_007536</name>
</gene>